<dbReference type="GO" id="GO:0006935">
    <property type="term" value="P:chemotaxis"/>
    <property type="evidence" value="ECO:0007669"/>
    <property type="project" value="InterPro"/>
</dbReference>
<evidence type="ECO:0000259" key="9">
    <source>
        <dbReference type="PROSITE" id="PS50885"/>
    </source>
</evidence>
<gene>
    <name evidence="10" type="ordered locus">RPB_2358</name>
</gene>
<keyword evidence="2" id="KW-1003">Cell membrane</keyword>
<organism evidence="10 11">
    <name type="scientific">Rhodopseudomonas palustris (strain HaA2)</name>
    <dbReference type="NCBI Taxonomy" id="316058"/>
    <lineage>
        <taxon>Bacteria</taxon>
        <taxon>Pseudomonadati</taxon>
        <taxon>Pseudomonadota</taxon>
        <taxon>Alphaproteobacteria</taxon>
        <taxon>Hyphomicrobiales</taxon>
        <taxon>Nitrobacteraceae</taxon>
        <taxon>Rhodopseudomonas</taxon>
    </lineage>
</organism>
<dbReference type="STRING" id="316058.RPB_2358"/>
<comment type="similarity">
    <text evidence="4">Belongs to the methyl-accepting chemotaxis (MCP) protein family.</text>
</comment>
<dbReference type="KEGG" id="rpb:RPB_2358"/>
<dbReference type="Pfam" id="PF00015">
    <property type="entry name" value="MCPsignal"/>
    <property type="match status" value="1"/>
</dbReference>
<keyword evidence="6" id="KW-0812">Transmembrane</keyword>
<keyword evidence="2" id="KW-0997">Cell inner membrane</keyword>
<dbReference type="Proteomes" id="UP000008809">
    <property type="component" value="Chromosome"/>
</dbReference>
<name>Q2IXJ7_RHOP2</name>
<accession>Q2IXJ7</accession>
<evidence type="ECO:0000256" key="2">
    <source>
        <dbReference type="ARBA" id="ARBA00022519"/>
    </source>
</evidence>
<dbReference type="Pfam" id="PF00672">
    <property type="entry name" value="HAMP"/>
    <property type="match status" value="1"/>
</dbReference>
<dbReference type="SMART" id="SM00304">
    <property type="entry name" value="HAMP"/>
    <property type="match status" value="1"/>
</dbReference>
<dbReference type="InterPro" id="IPR003660">
    <property type="entry name" value="HAMP_dom"/>
</dbReference>
<evidence type="ECO:0000256" key="3">
    <source>
        <dbReference type="ARBA" id="ARBA00023224"/>
    </source>
</evidence>
<dbReference type="PROSITE" id="PS50192">
    <property type="entry name" value="T_SNARE"/>
    <property type="match status" value="1"/>
</dbReference>
<dbReference type="GO" id="GO:0007165">
    <property type="term" value="P:signal transduction"/>
    <property type="evidence" value="ECO:0007669"/>
    <property type="project" value="UniProtKB-KW"/>
</dbReference>
<evidence type="ECO:0000256" key="5">
    <source>
        <dbReference type="PROSITE-ProRule" id="PRU00284"/>
    </source>
</evidence>
<dbReference type="InterPro" id="IPR004089">
    <property type="entry name" value="MCPsignal_dom"/>
</dbReference>
<evidence type="ECO:0000256" key="1">
    <source>
        <dbReference type="ARBA" id="ARBA00004429"/>
    </source>
</evidence>
<dbReference type="PRINTS" id="PR00260">
    <property type="entry name" value="CHEMTRNSDUCR"/>
</dbReference>
<keyword evidence="11" id="KW-1185">Reference proteome</keyword>
<keyword evidence="3 5" id="KW-0807">Transducer</keyword>
<keyword evidence="6" id="KW-0472">Membrane</keyword>
<feature type="domain" description="HAMP" evidence="9">
    <location>
        <begin position="322"/>
        <end position="375"/>
    </location>
</feature>
<dbReference type="eggNOG" id="COG0840">
    <property type="taxonomic scope" value="Bacteria"/>
</dbReference>
<dbReference type="SMART" id="SM00283">
    <property type="entry name" value="MA"/>
    <property type="match status" value="1"/>
</dbReference>
<feature type="domain" description="Methyl-accepting transducer" evidence="7">
    <location>
        <begin position="410"/>
        <end position="639"/>
    </location>
</feature>
<evidence type="ECO:0000313" key="10">
    <source>
        <dbReference type="EMBL" id="ABD07063.1"/>
    </source>
</evidence>
<dbReference type="Gene3D" id="6.10.340.10">
    <property type="match status" value="1"/>
</dbReference>
<dbReference type="Gene3D" id="1.10.287.950">
    <property type="entry name" value="Methyl-accepting chemotaxis protein"/>
    <property type="match status" value="1"/>
</dbReference>
<feature type="transmembrane region" description="Helical" evidence="6">
    <location>
        <begin position="303"/>
        <end position="325"/>
    </location>
</feature>
<dbReference type="InterPro" id="IPR000727">
    <property type="entry name" value="T_SNARE_dom"/>
</dbReference>
<reference evidence="10 11" key="1">
    <citation type="submission" date="2006-01" db="EMBL/GenBank/DDBJ databases">
        <title>Complete sequence of Rhodopseudomonas palustris HaA2.</title>
        <authorList>
            <consortium name="US DOE Joint Genome Institute"/>
            <person name="Copeland A."/>
            <person name="Lucas S."/>
            <person name="Lapidus A."/>
            <person name="Barry K."/>
            <person name="Detter J.C."/>
            <person name="Glavina T."/>
            <person name="Hammon N."/>
            <person name="Israni S."/>
            <person name="Pitluck S."/>
            <person name="Chain P."/>
            <person name="Malfatti S."/>
            <person name="Shin M."/>
            <person name="Vergez L."/>
            <person name="Schmutz J."/>
            <person name="Larimer F."/>
            <person name="Land M."/>
            <person name="Hauser L."/>
            <person name="Pelletier D.A."/>
            <person name="Kyrpides N."/>
            <person name="Anderson I."/>
            <person name="Oda Y."/>
            <person name="Harwood C.S."/>
            <person name="Richardson P."/>
        </authorList>
    </citation>
    <scope>NUCLEOTIDE SEQUENCE [LARGE SCALE GENOMIC DNA]</scope>
    <source>
        <strain evidence="10 11">HaA2</strain>
    </source>
</reference>
<dbReference type="SUPFAM" id="SSF158472">
    <property type="entry name" value="HAMP domain-like"/>
    <property type="match status" value="1"/>
</dbReference>
<evidence type="ECO:0000313" key="11">
    <source>
        <dbReference type="Proteomes" id="UP000008809"/>
    </source>
</evidence>
<proteinExistence type="inferred from homology"/>
<evidence type="ECO:0000259" key="7">
    <source>
        <dbReference type="PROSITE" id="PS50111"/>
    </source>
</evidence>
<sequence length="673" mass="71031">MMKFDRIGNKLGLAGLLGVVLAGGMLVNQMMAEQKIAAANTLAERQQYINEHTLEANIALRRIQLAVRDIRLAKTPAELEKPVAALAEMAARTQKELEAAAARAARPETKQRFEKIKALAKDYETQASAQVKTIQQAFAMAAKRGQVTSDWGKAFEALKASPAIAASRLEVERAMYEADSHFNAIRAANWRFTASGEDSQRKVIELRATALNDALARLRNISNDKALTTAADQLSADAKTFVGMANDAVKLDSTRNGQSASMLTIADQMGPLMREAVDASSNSFRTAKETAEAELESANRISFMAAVAVMLALIGSVIFTFIGVARPLTLLNNALGRIAAGELNADIPGATRGDEVGDIAKTVVVISKNAEQKARDEAEAQAKQEQIAAQRRKADMIQLADSFEAAVGEIVDTVSSASTELEASASTLTSTAERSQELTTMVAAASEEASTNVQSVASATEELSSSVNEISRQVQESARMANEAVNQARTTNDRVGELSKAAARIGDVVELINTIAGQTNLLALNATIEAARAGEAGRGFAVVASEVKALAEQTAKATGDISQQISSIQTATQDSVGAIRDISGTIEKLSEIASTIASAVEEQGAATQEISRNVQQASQGTQQVSANITDVQRGATETGSASAQVLSAAQTLSSDSNRLRSEVGKFLSTVRAA</sequence>
<dbReference type="PANTHER" id="PTHR32089">
    <property type="entry name" value="METHYL-ACCEPTING CHEMOTAXIS PROTEIN MCPB"/>
    <property type="match status" value="1"/>
</dbReference>
<evidence type="ECO:0000256" key="4">
    <source>
        <dbReference type="ARBA" id="ARBA00029447"/>
    </source>
</evidence>
<dbReference type="PROSITE" id="PS50885">
    <property type="entry name" value="HAMP"/>
    <property type="match status" value="1"/>
</dbReference>
<evidence type="ECO:0000259" key="8">
    <source>
        <dbReference type="PROSITE" id="PS50192"/>
    </source>
</evidence>
<dbReference type="GO" id="GO:0005886">
    <property type="term" value="C:plasma membrane"/>
    <property type="evidence" value="ECO:0007669"/>
    <property type="project" value="UniProtKB-SubCell"/>
</dbReference>
<dbReference type="HOGENOM" id="CLU_000445_107_27_5"/>
<feature type="domain" description="T-SNARE coiled-coil homology" evidence="8">
    <location>
        <begin position="569"/>
        <end position="631"/>
    </location>
</feature>
<dbReference type="CDD" id="cd06225">
    <property type="entry name" value="HAMP"/>
    <property type="match status" value="1"/>
</dbReference>
<dbReference type="InterPro" id="IPR004090">
    <property type="entry name" value="Chemotax_Me-accpt_rcpt"/>
</dbReference>
<dbReference type="PROSITE" id="PS50111">
    <property type="entry name" value="CHEMOTAXIS_TRANSDUC_2"/>
    <property type="match status" value="1"/>
</dbReference>
<dbReference type="GO" id="GO:0004888">
    <property type="term" value="F:transmembrane signaling receptor activity"/>
    <property type="evidence" value="ECO:0007669"/>
    <property type="project" value="InterPro"/>
</dbReference>
<dbReference type="PANTHER" id="PTHR32089:SF112">
    <property type="entry name" value="LYSOZYME-LIKE PROTEIN-RELATED"/>
    <property type="match status" value="1"/>
</dbReference>
<comment type="subcellular location">
    <subcellularLocation>
        <location evidence="1">Cell inner membrane</location>
        <topology evidence="1">Multi-pass membrane protein</topology>
    </subcellularLocation>
</comment>
<dbReference type="SUPFAM" id="SSF58104">
    <property type="entry name" value="Methyl-accepting chemotaxis protein (MCP) signaling domain"/>
    <property type="match status" value="1"/>
</dbReference>
<keyword evidence="6" id="KW-1133">Transmembrane helix</keyword>
<dbReference type="EMBL" id="CP000250">
    <property type="protein sequence ID" value="ABD07063.1"/>
    <property type="molecule type" value="Genomic_DNA"/>
</dbReference>
<evidence type="ECO:0000256" key="6">
    <source>
        <dbReference type="SAM" id="Phobius"/>
    </source>
</evidence>
<protein>
    <submittedName>
        <fullName evidence="10">Methyl-accepting chemotaxis sensory transducer</fullName>
    </submittedName>
</protein>
<dbReference type="AlphaFoldDB" id="Q2IXJ7"/>